<protein>
    <submittedName>
        <fullName evidence="1">Uncharacterized protein</fullName>
    </submittedName>
</protein>
<dbReference type="EMBL" id="VEVO01000002">
    <property type="protein sequence ID" value="KAF0044961.1"/>
    <property type="molecule type" value="Genomic_DNA"/>
</dbReference>
<evidence type="ECO:0000313" key="1">
    <source>
        <dbReference type="EMBL" id="KAF0044961.1"/>
    </source>
</evidence>
<proteinExistence type="predicted"/>
<evidence type="ECO:0000313" key="2">
    <source>
        <dbReference type="Proteomes" id="UP000438429"/>
    </source>
</evidence>
<dbReference type="AlphaFoldDB" id="A0A6A4TQC4"/>
<gene>
    <name evidence="1" type="ORF">F2P81_001490</name>
</gene>
<accession>A0A6A4TQC4</accession>
<reference evidence="1 2" key="1">
    <citation type="submission" date="2019-06" db="EMBL/GenBank/DDBJ databases">
        <title>Draft genomes of female and male turbot (Scophthalmus maximus).</title>
        <authorList>
            <person name="Xu H."/>
            <person name="Xu X.-W."/>
            <person name="Shao C."/>
            <person name="Chen S."/>
        </authorList>
    </citation>
    <scope>NUCLEOTIDE SEQUENCE [LARGE SCALE GENOMIC DNA]</scope>
    <source>
        <strain evidence="1">Ysfricsl-2016a</strain>
        <tissue evidence="1">Blood</tissue>
    </source>
</reference>
<dbReference type="Proteomes" id="UP000438429">
    <property type="component" value="Unassembled WGS sequence"/>
</dbReference>
<comment type="caution">
    <text evidence="1">The sequence shown here is derived from an EMBL/GenBank/DDBJ whole genome shotgun (WGS) entry which is preliminary data.</text>
</comment>
<name>A0A6A4TQC4_SCOMX</name>
<organism evidence="1 2">
    <name type="scientific">Scophthalmus maximus</name>
    <name type="common">Turbot</name>
    <name type="synonym">Psetta maxima</name>
    <dbReference type="NCBI Taxonomy" id="52904"/>
    <lineage>
        <taxon>Eukaryota</taxon>
        <taxon>Metazoa</taxon>
        <taxon>Chordata</taxon>
        <taxon>Craniata</taxon>
        <taxon>Vertebrata</taxon>
        <taxon>Euteleostomi</taxon>
        <taxon>Actinopterygii</taxon>
        <taxon>Neopterygii</taxon>
        <taxon>Teleostei</taxon>
        <taxon>Neoteleostei</taxon>
        <taxon>Acanthomorphata</taxon>
        <taxon>Carangaria</taxon>
        <taxon>Pleuronectiformes</taxon>
        <taxon>Pleuronectoidei</taxon>
        <taxon>Scophthalmidae</taxon>
        <taxon>Scophthalmus</taxon>
    </lineage>
</organism>
<sequence>MSTEPLGPEEMGTDKHQPSYNELWSDIAPRRNRCQHTAILFTLSACLVPDESYSVSAGTGISIPPEVQLLRLCHVRCCNSRANTPPSSSPPSQYISSLAMLITTLQTLTHVDSCRCHFNIFRLNNSIKANSCKLADPDSCKTAAAAGEAQRATPLTLVQKPTSSLRQLAQANYHRHRFIFKYEVERNNGPAETHGVHTHMQSENEDSRQPSAAVWLRSGGHSIPVHLQTRRWRCDAAVDARATVAMDTSSAHAQFSKTGALSRRGLLILSVKPQDFLSSTQTNDCEQRRTLLVVNHASLLFFLPPIELSVIGALVFPTC</sequence>